<accession>A0A1T4LCN4</accession>
<proteinExistence type="inferred from homology"/>
<comment type="function">
    <text evidence="2">One of several proteins that assist in the late maturation steps of the functional core of the 30S ribosomal subunit. Associates with free 30S ribosomal subunits (but not with 30S subunits that are part of 70S ribosomes or polysomes). Required for efficient processing of 16S rRNA. May interact with the 5'-terminal helix region of 16S rRNA.</text>
</comment>
<name>A0A1T4LCN4_TREPO</name>
<dbReference type="RefSeq" id="WP_078933451.1">
    <property type="nucleotide sequence ID" value="NZ_FUWG01000011.1"/>
</dbReference>
<comment type="subcellular location">
    <subcellularLocation>
        <location evidence="2">Cytoplasm</location>
    </subcellularLocation>
</comment>
<comment type="subunit">
    <text evidence="2">Monomer. Binds 30S ribosomal subunits, but not 50S ribosomal subunits or 70S ribosomes.</text>
</comment>
<feature type="coiled-coil region" evidence="3">
    <location>
        <begin position="103"/>
        <end position="130"/>
    </location>
</feature>
<protein>
    <recommendedName>
        <fullName evidence="2">Ribosome-binding factor A</fullName>
    </recommendedName>
</protein>
<dbReference type="PROSITE" id="PS01319">
    <property type="entry name" value="RBFA"/>
    <property type="match status" value="1"/>
</dbReference>
<dbReference type="PANTHER" id="PTHR33515:SF1">
    <property type="entry name" value="RIBOSOME-BINDING FACTOR A, CHLOROPLASTIC-RELATED"/>
    <property type="match status" value="1"/>
</dbReference>
<dbReference type="SUPFAM" id="SSF89919">
    <property type="entry name" value="Ribosome-binding factor A, RbfA"/>
    <property type="match status" value="1"/>
</dbReference>
<dbReference type="InterPro" id="IPR020053">
    <property type="entry name" value="Ribosome-bd_factorA_CS"/>
</dbReference>
<evidence type="ECO:0000256" key="2">
    <source>
        <dbReference type="HAMAP-Rule" id="MF_00003"/>
    </source>
</evidence>
<dbReference type="InterPro" id="IPR015946">
    <property type="entry name" value="KH_dom-like_a/b"/>
</dbReference>
<gene>
    <name evidence="2" type="primary">rbfA</name>
    <name evidence="4" type="ORF">SAMN02745149_01541</name>
</gene>
<organism evidence="4 5">
    <name type="scientific">Treponema porcinum</name>
    <dbReference type="NCBI Taxonomy" id="261392"/>
    <lineage>
        <taxon>Bacteria</taxon>
        <taxon>Pseudomonadati</taxon>
        <taxon>Spirochaetota</taxon>
        <taxon>Spirochaetia</taxon>
        <taxon>Spirochaetales</taxon>
        <taxon>Treponemataceae</taxon>
        <taxon>Treponema</taxon>
    </lineage>
</organism>
<evidence type="ECO:0000256" key="1">
    <source>
        <dbReference type="ARBA" id="ARBA00022517"/>
    </source>
</evidence>
<dbReference type="Proteomes" id="UP000190423">
    <property type="component" value="Unassembled WGS sequence"/>
</dbReference>
<dbReference type="STRING" id="261392.SAMN02745149_01541"/>
<dbReference type="InterPro" id="IPR000238">
    <property type="entry name" value="RbfA"/>
</dbReference>
<dbReference type="OrthoDB" id="370444at2"/>
<keyword evidence="2" id="KW-0963">Cytoplasm</keyword>
<dbReference type="EMBL" id="FUWG01000011">
    <property type="protein sequence ID" value="SJZ52455.1"/>
    <property type="molecule type" value="Genomic_DNA"/>
</dbReference>
<dbReference type="InterPro" id="IPR023799">
    <property type="entry name" value="RbfA_dom_sf"/>
</dbReference>
<dbReference type="Gene3D" id="3.30.300.20">
    <property type="match status" value="1"/>
</dbReference>
<evidence type="ECO:0000256" key="3">
    <source>
        <dbReference type="SAM" id="Coils"/>
    </source>
</evidence>
<dbReference type="PANTHER" id="PTHR33515">
    <property type="entry name" value="RIBOSOME-BINDING FACTOR A, CHLOROPLASTIC-RELATED"/>
    <property type="match status" value="1"/>
</dbReference>
<dbReference type="AlphaFoldDB" id="A0A1T4LCN4"/>
<keyword evidence="1 2" id="KW-0690">Ribosome biogenesis</keyword>
<dbReference type="HAMAP" id="MF_00003">
    <property type="entry name" value="RbfA"/>
    <property type="match status" value="1"/>
</dbReference>
<dbReference type="GeneID" id="78316830"/>
<dbReference type="Pfam" id="PF02033">
    <property type="entry name" value="RBFA"/>
    <property type="match status" value="1"/>
</dbReference>
<comment type="similarity">
    <text evidence="2">Belongs to the RbfA family.</text>
</comment>
<evidence type="ECO:0000313" key="4">
    <source>
        <dbReference type="EMBL" id="SJZ52455.1"/>
    </source>
</evidence>
<sequence length="135" mass="15013">MGQYRMERLNAQLREEISKIILHGDVKDPRVSTFLSINRVEVTSDLGYAKVFVSSFLSDSQLEKGVDGLNSAAGFIQSSIAKKMRLRQFPKFTFVVDSGMKSGFRMVQKLNALEEESKALENEKAANSSSGADEE</sequence>
<dbReference type="GO" id="GO:0043024">
    <property type="term" value="F:ribosomal small subunit binding"/>
    <property type="evidence" value="ECO:0007669"/>
    <property type="project" value="TreeGrafter"/>
</dbReference>
<dbReference type="NCBIfam" id="TIGR00082">
    <property type="entry name" value="rbfA"/>
    <property type="match status" value="1"/>
</dbReference>
<reference evidence="4 5" key="1">
    <citation type="submission" date="2017-02" db="EMBL/GenBank/DDBJ databases">
        <authorList>
            <person name="Peterson S.W."/>
        </authorList>
    </citation>
    <scope>NUCLEOTIDE SEQUENCE [LARGE SCALE GENOMIC DNA]</scope>
    <source>
        <strain evidence="4 5">ATCC BAA-908</strain>
    </source>
</reference>
<dbReference type="GO" id="GO:0030490">
    <property type="term" value="P:maturation of SSU-rRNA"/>
    <property type="evidence" value="ECO:0007669"/>
    <property type="project" value="UniProtKB-UniRule"/>
</dbReference>
<evidence type="ECO:0000313" key="5">
    <source>
        <dbReference type="Proteomes" id="UP000190423"/>
    </source>
</evidence>
<keyword evidence="5" id="KW-1185">Reference proteome</keyword>
<dbReference type="GO" id="GO:0005829">
    <property type="term" value="C:cytosol"/>
    <property type="evidence" value="ECO:0007669"/>
    <property type="project" value="TreeGrafter"/>
</dbReference>
<keyword evidence="3" id="KW-0175">Coiled coil</keyword>